<evidence type="ECO:0000256" key="3">
    <source>
        <dbReference type="ARBA" id="ARBA00022729"/>
    </source>
</evidence>
<feature type="disulfide bond" evidence="11">
    <location>
        <begin position="804"/>
        <end position="868"/>
    </location>
</feature>
<dbReference type="SUPFAM" id="SSF57424">
    <property type="entry name" value="LDL receptor-like module"/>
    <property type="match status" value="3"/>
</dbReference>
<dbReference type="InterPro" id="IPR009003">
    <property type="entry name" value="Peptidase_S1_PA"/>
</dbReference>
<evidence type="ECO:0000256" key="10">
    <source>
        <dbReference type="PROSITE-ProRule" id="PRU00124"/>
    </source>
</evidence>
<feature type="signal peptide" evidence="13">
    <location>
        <begin position="1"/>
        <end position="22"/>
    </location>
</feature>
<evidence type="ECO:0000256" key="6">
    <source>
        <dbReference type="ARBA" id="ARBA00022825"/>
    </source>
</evidence>
<sequence length="1197" mass="134334">MLRCNWITVTTVLLACVHLSNSEPWRHPPRHLDKIFRHHYNLVQHDWANPAQRRQSAQHVPTDPAGRPFGWPRWLNQWVHHANHPRPADRDRRLDADHWTKQTRSSGDFRDERLDDHNIVPDSNQSLRLYGGKLLHEGFLETKISGRWVSVCGREWNRRITTLACRQMGYVRGGVYSHKKHLGLMPSLSVELECPKNADSLSGCGVRSVPCVGTRRVRLYCLRDYVSGCRPGEHPFMGKCHLVVTTPPMSHEGAQRFCVSRGSTLMVVDNQVTNDFVSELLSTLHKGIDGWHTDGSATGGHWRWEASGASWGGYLKWHPAVRLRVLPECLALRRRFRTGSLSPLSLDHRYMWWTNVHCDLRLPFVCQRDADSIGCLRSGIPYSGAANVTENGNACLFWADVEIAPMVMADSPQDYPELQGHNFCRTPDGDSRPWCYVTAYDYEYCDIPYCPAHIEQRNSLVTDSCFDNEFRCSPHQCIRKEWVCDDEPDCKNERDELNCDLQLEQFEKIAMTRLKRYEAARYYSVSLTKCAAKCVNTAAFLCRSFSYTSSGGLCILSEHNVALTGALVPDPRFDYYENIERQLNCSRLFRCRNGKCIDRQHLCDVANDCGDGSDEANCLVKMDFQVRLRGGASELAAASEGRVEVQVHGQWGLVCDDHWDIDAANVVCRELGFPLGAFEATLGSQHGAGADGESLPIFMDDVQCTGNETSLSQCGFPGWKKHNCFSNQTAGVRCRTKDCEALGFECLGTCIPFYLLCNDQPDCADGSDERLDCNARLDVRLVGGPHSLSGRLEIRRHGLWGTICDDDFGHKEAMVACAMMGFEGGNATVHSSPHKAGKGPIWLDNLRCSGTERSLDECRTQPWGQSDCDHSEDVAMTCIPGGSATLPASIAALTTTCGSPKYQPQMDQGSLNNHHRFTRHMWQRPTYARDWFPGPEPRRRRISGRIVDGVPAHYGAHPWLVDIRLRTDSGRTMHWCAGAVLSPNLVLSAAHCFKHSPNASELVVRIGEHRMQTRDIYEVDFDVEAFKVHQGFDADTFFNDISLLKLRPIRNHGILFNDHVMPVCLPTKEDVYAPGTSCVIAGWGKTIINVHQLQSSVLQTAAVPLYEPGQCEQPWVYGYRIKRGMFCAGHVDGGMDACHGDSGGPLVCRSVTGNFAVFGIISWGEECGLPNRPGVYVKVQEYLDWIANTEVELLSQY</sequence>
<dbReference type="SMART" id="SM00130">
    <property type="entry name" value="KR"/>
    <property type="match status" value="1"/>
</dbReference>
<dbReference type="PROSITE" id="PS50070">
    <property type="entry name" value="KRINGLE_2"/>
    <property type="match status" value="1"/>
</dbReference>
<evidence type="ECO:0000313" key="19">
    <source>
        <dbReference type="EMBL" id="JAP69986.1"/>
    </source>
</evidence>
<dbReference type="PROSITE" id="PS50287">
    <property type="entry name" value="SRCR_2"/>
    <property type="match status" value="3"/>
</dbReference>
<dbReference type="Gene3D" id="2.40.20.10">
    <property type="entry name" value="Plasminogen Kringle 4"/>
    <property type="match status" value="1"/>
</dbReference>
<evidence type="ECO:0000256" key="7">
    <source>
        <dbReference type="ARBA" id="ARBA00023157"/>
    </source>
</evidence>
<keyword evidence="3 13" id="KW-0732">Signal</keyword>
<dbReference type="InterPro" id="IPR033116">
    <property type="entry name" value="TRYPSIN_SER"/>
</dbReference>
<dbReference type="SMART" id="SM00192">
    <property type="entry name" value="LDLa"/>
    <property type="match status" value="3"/>
</dbReference>
<dbReference type="CDD" id="cd00190">
    <property type="entry name" value="Tryp_SPc"/>
    <property type="match status" value="1"/>
</dbReference>
<dbReference type="SMART" id="SM00473">
    <property type="entry name" value="PAN_AP"/>
    <property type="match status" value="1"/>
</dbReference>
<keyword evidence="4" id="KW-0677">Repeat</keyword>
<dbReference type="InterPro" id="IPR001254">
    <property type="entry name" value="Trypsin_dom"/>
</dbReference>
<evidence type="ECO:0000259" key="18">
    <source>
        <dbReference type="PROSITE" id="PS50948"/>
    </source>
</evidence>
<dbReference type="Pfam" id="PF00057">
    <property type="entry name" value="Ldl_recept_a"/>
    <property type="match status" value="3"/>
</dbReference>
<dbReference type="PRINTS" id="PR00261">
    <property type="entry name" value="LDLRECEPTOR"/>
</dbReference>
<dbReference type="InterPro" id="IPR018114">
    <property type="entry name" value="TRYPSIN_HIS"/>
</dbReference>
<evidence type="ECO:0000256" key="9">
    <source>
        <dbReference type="PROSITE-ProRule" id="PRU00121"/>
    </source>
</evidence>
<feature type="domain" description="SRCR" evidence="17">
    <location>
        <begin position="779"/>
        <end position="879"/>
    </location>
</feature>
<dbReference type="PROSITE" id="PS00134">
    <property type="entry name" value="TRYPSIN_HIS"/>
    <property type="match status" value="1"/>
</dbReference>
<dbReference type="PROSITE" id="PS00420">
    <property type="entry name" value="SRCR_1"/>
    <property type="match status" value="1"/>
</dbReference>
<dbReference type="InterPro" id="IPR038178">
    <property type="entry name" value="Kringle_sf"/>
</dbReference>
<protein>
    <submittedName>
        <fullName evidence="19">Putative neurotrypsin</fullName>
    </submittedName>
</protein>
<dbReference type="Gene3D" id="3.10.100.10">
    <property type="entry name" value="Mannose-Binding Protein A, subunit A"/>
    <property type="match status" value="1"/>
</dbReference>
<dbReference type="InterPro" id="IPR036772">
    <property type="entry name" value="SRCR-like_dom_sf"/>
</dbReference>
<evidence type="ECO:0000259" key="16">
    <source>
        <dbReference type="PROSITE" id="PS50240"/>
    </source>
</evidence>
<dbReference type="AlphaFoldDB" id="A0A131XWE4"/>
<name>A0A131XWE4_IXORI</name>
<dbReference type="InterPro" id="IPR002172">
    <property type="entry name" value="LDrepeatLR_classA_rpt"/>
</dbReference>
<dbReference type="FunFam" id="3.10.250.10:FF:000001">
    <property type="entry name" value="Lysyl oxidase 4 isoform X1"/>
    <property type="match status" value="2"/>
</dbReference>
<dbReference type="SMART" id="SM00202">
    <property type="entry name" value="SR"/>
    <property type="match status" value="3"/>
</dbReference>
<dbReference type="PROSITE" id="PS50240">
    <property type="entry name" value="TRYPSIN_DOM"/>
    <property type="match status" value="1"/>
</dbReference>
<feature type="disulfide bond" evidence="10">
    <location>
        <begin position="472"/>
        <end position="490"/>
    </location>
</feature>
<dbReference type="PROSITE" id="PS00135">
    <property type="entry name" value="TRYPSIN_SER"/>
    <property type="match status" value="1"/>
</dbReference>
<dbReference type="InterPro" id="IPR001190">
    <property type="entry name" value="SRCR"/>
</dbReference>
<feature type="disulfide bond" evidence="10">
    <location>
        <begin position="591"/>
        <end position="609"/>
    </location>
</feature>
<evidence type="ECO:0000259" key="14">
    <source>
        <dbReference type="PROSITE" id="PS50041"/>
    </source>
</evidence>
<evidence type="ECO:0000256" key="12">
    <source>
        <dbReference type="RuleBase" id="RU363034"/>
    </source>
</evidence>
<dbReference type="PROSITE" id="PS50041">
    <property type="entry name" value="C_TYPE_LECTIN_2"/>
    <property type="match status" value="1"/>
</dbReference>
<evidence type="ECO:0000259" key="17">
    <source>
        <dbReference type="PROSITE" id="PS50287"/>
    </source>
</evidence>
<accession>A0A131XWE4</accession>
<feature type="disulfide bond" evidence="11">
    <location>
        <begin position="704"/>
        <end position="714"/>
    </location>
</feature>
<dbReference type="SUPFAM" id="SSF57440">
    <property type="entry name" value="Kringle-like"/>
    <property type="match status" value="1"/>
</dbReference>
<dbReference type="SMART" id="SM00034">
    <property type="entry name" value="CLECT"/>
    <property type="match status" value="1"/>
</dbReference>
<feature type="domain" description="SRCR" evidence="17">
    <location>
        <begin position="127"/>
        <end position="222"/>
    </location>
</feature>
<dbReference type="Pfam" id="PF00089">
    <property type="entry name" value="Trypsin"/>
    <property type="match status" value="1"/>
</dbReference>
<feature type="domain" description="Apple" evidence="18">
    <location>
        <begin position="499"/>
        <end position="580"/>
    </location>
</feature>
<dbReference type="SUPFAM" id="SSF57414">
    <property type="entry name" value="Hairpin loop containing domain-like"/>
    <property type="match status" value="1"/>
</dbReference>
<dbReference type="InterPro" id="IPR043504">
    <property type="entry name" value="Peptidase_S1_PA_chymotrypsin"/>
</dbReference>
<feature type="domain" description="C-type lectin" evidence="14">
    <location>
        <begin position="236"/>
        <end position="367"/>
    </location>
</feature>
<keyword evidence="5 12" id="KW-0378">Hydrolase</keyword>
<feature type="disulfide bond" evidence="10">
    <location>
        <begin position="603"/>
        <end position="618"/>
    </location>
</feature>
<evidence type="ECO:0000256" key="2">
    <source>
        <dbReference type="ARBA" id="ARBA00022670"/>
    </source>
</evidence>
<evidence type="ECO:0000256" key="5">
    <source>
        <dbReference type="ARBA" id="ARBA00022801"/>
    </source>
</evidence>
<dbReference type="Pfam" id="PF00051">
    <property type="entry name" value="Kringle"/>
    <property type="match status" value="1"/>
</dbReference>
<feature type="disulfide bond" evidence="11">
    <location>
        <begin position="817"/>
        <end position="878"/>
    </location>
</feature>
<dbReference type="PROSITE" id="PS50948">
    <property type="entry name" value="PAN"/>
    <property type="match status" value="1"/>
</dbReference>
<dbReference type="Pfam" id="PF00530">
    <property type="entry name" value="SRCR"/>
    <property type="match status" value="3"/>
</dbReference>
<feature type="disulfide bond" evidence="10">
    <location>
        <begin position="465"/>
        <end position="477"/>
    </location>
</feature>
<dbReference type="PROSITE" id="PS01209">
    <property type="entry name" value="LDLRA_1"/>
    <property type="match status" value="2"/>
</dbReference>
<dbReference type="Gene3D" id="3.10.250.10">
    <property type="entry name" value="SRCR-like domain"/>
    <property type="match status" value="3"/>
</dbReference>
<dbReference type="SUPFAM" id="SSF50494">
    <property type="entry name" value="Trypsin-like serine proteases"/>
    <property type="match status" value="1"/>
</dbReference>
<dbReference type="InterPro" id="IPR003609">
    <property type="entry name" value="Pan_app"/>
</dbReference>
<keyword evidence="1 9" id="KW-0420">Kringle</keyword>
<keyword evidence="6 12" id="KW-0720">Serine protease</keyword>
<dbReference type="CDD" id="cd00037">
    <property type="entry name" value="CLECT"/>
    <property type="match status" value="1"/>
</dbReference>
<evidence type="ECO:0000259" key="15">
    <source>
        <dbReference type="PROSITE" id="PS50070"/>
    </source>
</evidence>
<evidence type="ECO:0000256" key="1">
    <source>
        <dbReference type="ARBA" id="ARBA00022572"/>
    </source>
</evidence>
<dbReference type="Gene3D" id="3.50.4.10">
    <property type="entry name" value="Hepatocyte Growth Factor"/>
    <property type="match status" value="1"/>
</dbReference>
<dbReference type="Pfam" id="PF00024">
    <property type="entry name" value="PAN_1"/>
    <property type="match status" value="1"/>
</dbReference>
<dbReference type="InterPro" id="IPR016186">
    <property type="entry name" value="C-type_lectin-like/link_sf"/>
</dbReference>
<dbReference type="PROSITE" id="PS50068">
    <property type="entry name" value="LDLRA_2"/>
    <property type="match status" value="3"/>
</dbReference>
<dbReference type="GO" id="GO:0006508">
    <property type="term" value="P:proteolysis"/>
    <property type="evidence" value="ECO:0007669"/>
    <property type="project" value="UniProtKB-KW"/>
</dbReference>
<feature type="disulfide bond" evidence="11">
    <location>
        <begin position="848"/>
        <end position="858"/>
    </location>
</feature>
<dbReference type="SMART" id="SM00020">
    <property type="entry name" value="Tryp_SPc"/>
    <property type="match status" value="1"/>
</dbReference>
<feature type="disulfide bond" evidence="11">
    <location>
        <begin position="194"/>
        <end position="204"/>
    </location>
</feature>
<evidence type="ECO:0000256" key="13">
    <source>
        <dbReference type="SAM" id="SignalP"/>
    </source>
</evidence>
<dbReference type="EMBL" id="GEFM01005810">
    <property type="protein sequence ID" value="JAP69986.1"/>
    <property type="molecule type" value="mRNA"/>
</dbReference>
<feature type="domain" description="Kringle" evidence="15">
    <location>
        <begin position="378"/>
        <end position="450"/>
    </location>
</feature>
<keyword evidence="7 11" id="KW-1015">Disulfide bond</keyword>
<feature type="domain" description="Peptidase S1" evidence="16">
    <location>
        <begin position="946"/>
        <end position="1191"/>
    </location>
</feature>
<proteinExistence type="evidence at transcript level"/>
<dbReference type="InterPro" id="IPR023415">
    <property type="entry name" value="LDLR_class-A_CS"/>
</dbReference>
<comment type="caution">
    <text evidence="11">Lacks conserved residue(s) required for the propagation of feature annotation.</text>
</comment>
<dbReference type="GO" id="GO:0004252">
    <property type="term" value="F:serine-type endopeptidase activity"/>
    <property type="evidence" value="ECO:0007669"/>
    <property type="project" value="InterPro"/>
</dbReference>
<dbReference type="PROSITE" id="PS51257">
    <property type="entry name" value="PROKAR_LIPOPROTEIN"/>
    <property type="match status" value="1"/>
</dbReference>
<dbReference type="InterPro" id="IPR000001">
    <property type="entry name" value="Kringle"/>
</dbReference>
<dbReference type="PRINTS" id="PR00258">
    <property type="entry name" value="SPERACTRCPTR"/>
</dbReference>
<dbReference type="SUPFAM" id="SSF56487">
    <property type="entry name" value="SRCR-like"/>
    <property type="match status" value="3"/>
</dbReference>
<keyword evidence="2 12" id="KW-0645">Protease</keyword>
<dbReference type="InterPro" id="IPR036055">
    <property type="entry name" value="LDL_receptor-like_sf"/>
</dbReference>
<dbReference type="InterPro" id="IPR013806">
    <property type="entry name" value="Kringle-like"/>
</dbReference>
<feature type="chain" id="PRO_5007284125" evidence="13">
    <location>
        <begin position="23"/>
        <end position="1197"/>
    </location>
</feature>
<dbReference type="GO" id="GO:0016020">
    <property type="term" value="C:membrane"/>
    <property type="evidence" value="ECO:0007669"/>
    <property type="project" value="InterPro"/>
</dbReference>
<feature type="domain" description="SRCR" evidence="17">
    <location>
        <begin position="626"/>
        <end position="735"/>
    </location>
</feature>
<dbReference type="CDD" id="cd01099">
    <property type="entry name" value="PAN_AP_HGF"/>
    <property type="match status" value="1"/>
</dbReference>
<dbReference type="PRINTS" id="PR00018">
    <property type="entry name" value="KRINGLE"/>
</dbReference>
<dbReference type="Gene3D" id="4.10.400.10">
    <property type="entry name" value="Low-density Lipoprotein Receptor"/>
    <property type="match status" value="3"/>
</dbReference>
<dbReference type="InterPro" id="IPR016187">
    <property type="entry name" value="CTDL_fold"/>
</dbReference>
<evidence type="ECO:0000256" key="11">
    <source>
        <dbReference type="PROSITE-ProRule" id="PRU00196"/>
    </source>
</evidence>
<evidence type="ECO:0000256" key="8">
    <source>
        <dbReference type="ARBA" id="ARBA00023180"/>
    </source>
</evidence>
<evidence type="ECO:0000256" key="4">
    <source>
        <dbReference type="ARBA" id="ARBA00022737"/>
    </source>
</evidence>
<dbReference type="CDD" id="cd00112">
    <property type="entry name" value="LDLa"/>
    <property type="match status" value="3"/>
</dbReference>
<organism evidence="19">
    <name type="scientific">Ixodes ricinus</name>
    <name type="common">Common tick</name>
    <name type="synonym">Acarus ricinus</name>
    <dbReference type="NCBI Taxonomy" id="34613"/>
    <lineage>
        <taxon>Eukaryota</taxon>
        <taxon>Metazoa</taxon>
        <taxon>Ecdysozoa</taxon>
        <taxon>Arthropoda</taxon>
        <taxon>Chelicerata</taxon>
        <taxon>Arachnida</taxon>
        <taxon>Acari</taxon>
        <taxon>Parasitiformes</taxon>
        <taxon>Ixodida</taxon>
        <taxon>Ixodoidea</taxon>
        <taxon>Ixodidae</taxon>
        <taxon>Ixodinae</taxon>
        <taxon>Ixodes</taxon>
    </lineage>
</organism>
<reference evidence="19" key="1">
    <citation type="submission" date="2016-02" db="EMBL/GenBank/DDBJ databases">
        <title>RNAseq analyses of the midgut from blood- or serum-fed Ixodes ricinus ticks.</title>
        <authorList>
            <person name="Perner J."/>
            <person name="Provaznik J."/>
            <person name="Schrenkova J."/>
            <person name="Urbanova V."/>
            <person name="Ribeiro J.M."/>
            <person name="Kopacek P."/>
        </authorList>
    </citation>
    <scope>NUCLEOTIDE SEQUENCE</scope>
    <source>
        <tissue evidence="19">Gut</tissue>
    </source>
</reference>
<dbReference type="Gene3D" id="2.40.10.10">
    <property type="entry name" value="Trypsin-like serine proteases"/>
    <property type="match status" value="1"/>
</dbReference>
<keyword evidence="8" id="KW-0325">Glycoprotein</keyword>
<dbReference type="InterPro" id="IPR001304">
    <property type="entry name" value="C-type_lectin-like"/>
</dbReference>
<dbReference type="SUPFAM" id="SSF56436">
    <property type="entry name" value="C-type lectin-like"/>
    <property type="match status" value="1"/>
</dbReference>
<dbReference type="FunFam" id="2.40.10.10:FF:000003">
    <property type="entry name" value="Transmembrane serine protease 3"/>
    <property type="match status" value="1"/>
</dbReference>
<dbReference type="PANTHER" id="PTHR24252:SF7">
    <property type="entry name" value="HYALIN"/>
    <property type="match status" value="1"/>
</dbReference>
<feature type="disulfide bond" evidence="10">
    <location>
        <begin position="484"/>
        <end position="499"/>
    </location>
</feature>
<dbReference type="PANTHER" id="PTHR24252">
    <property type="entry name" value="ACROSIN-RELATED"/>
    <property type="match status" value="1"/>
</dbReference>